<feature type="compositionally biased region" description="Low complexity" evidence="1">
    <location>
        <begin position="152"/>
        <end position="170"/>
    </location>
</feature>
<dbReference type="EMBL" id="FNCC01000002">
    <property type="protein sequence ID" value="SDF68137.1"/>
    <property type="molecule type" value="Genomic_DNA"/>
</dbReference>
<gene>
    <name evidence="2" type="ORF">SAMN05216553_102637</name>
</gene>
<name>A0A1G7N2J9_9PSEU</name>
<evidence type="ECO:0000313" key="3">
    <source>
        <dbReference type="Proteomes" id="UP000199623"/>
    </source>
</evidence>
<dbReference type="STRING" id="200378.SAMN05216553_102637"/>
<sequence>MDEQPGKHRVDEAVAPPWARPAGGGGRIPHPRRDVDPLQDTDGLRKFNIGLVPASVTPPGTWRRAAWFAVVSSVLVLVGLSVAAAKLVGGSGGVDPVGLPGYPSDVPLISQLPTGGTTPPVSDTPEAAMATGRRVLPQDTGAGREPAPSGRASVPTTSGTSPSRTSASGALPPIIAAPVITTLPVTQEPIVDGSEIARRTESFYRAMVANAEAALALTTDAVRSNAGALLDGKLSDIELIEVREIAVDPGSGVTVSVLRVTRKDGSVSTEKRELSFTLGEQPLINGERLKTGG</sequence>
<feature type="region of interest" description="Disordered" evidence="1">
    <location>
        <begin position="1"/>
        <end position="39"/>
    </location>
</feature>
<feature type="region of interest" description="Disordered" evidence="1">
    <location>
        <begin position="132"/>
        <end position="170"/>
    </location>
</feature>
<reference evidence="3" key="1">
    <citation type="submission" date="2016-10" db="EMBL/GenBank/DDBJ databases">
        <authorList>
            <person name="Varghese N."/>
            <person name="Submissions S."/>
        </authorList>
    </citation>
    <scope>NUCLEOTIDE SEQUENCE [LARGE SCALE GENOMIC DNA]</scope>
    <source>
        <strain evidence="3">CGMCC 4.3506</strain>
    </source>
</reference>
<keyword evidence="3" id="KW-1185">Reference proteome</keyword>
<protein>
    <submittedName>
        <fullName evidence="2">Uncharacterized protein</fullName>
    </submittedName>
</protein>
<evidence type="ECO:0000256" key="1">
    <source>
        <dbReference type="SAM" id="MobiDB-lite"/>
    </source>
</evidence>
<dbReference type="RefSeq" id="WP_090046713.1">
    <property type="nucleotide sequence ID" value="NZ_FNCC01000002.1"/>
</dbReference>
<dbReference type="AlphaFoldDB" id="A0A1G7N2J9"/>
<accession>A0A1G7N2J9</accession>
<dbReference type="Proteomes" id="UP000199623">
    <property type="component" value="Unassembled WGS sequence"/>
</dbReference>
<evidence type="ECO:0000313" key="2">
    <source>
        <dbReference type="EMBL" id="SDF68137.1"/>
    </source>
</evidence>
<organism evidence="2 3">
    <name type="scientific">Lentzea fradiae</name>
    <dbReference type="NCBI Taxonomy" id="200378"/>
    <lineage>
        <taxon>Bacteria</taxon>
        <taxon>Bacillati</taxon>
        <taxon>Actinomycetota</taxon>
        <taxon>Actinomycetes</taxon>
        <taxon>Pseudonocardiales</taxon>
        <taxon>Pseudonocardiaceae</taxon>
        <taxon>Lentzea</taxon>
    </lineage>
</organism>
<feature type="compositionally biased region" description="Basic and acidic residues" evidence="1">
    <location>
        <begin position="1"/>
        <end position="12"/>
    </location>
</feature>
<dbReference type="OrthoDB" id="3677000at2"/>
<proteinExistence type="predicted"/>